<accession>A0AAF3EFR0</accession>
<feature type="chain" id="PRO_5042246905" evidence="1">
    <location>
        <begin position="27"/>
        <end position="392"/>
    </location>
</feature>
<evidence type="ECO:0000313" key="2">
    <source>
        <dbReference type="Proteomes" id="UP000887575"/>
    </source>
</evidence>
<name>A0AAF3EFR0_9BILA</name>
<feature type="signal peptide" evidence="1">
    <location>
        <begin position="1"/>
        <end position="26"/>
    </location>
</feature>
<organism evidence="2 3">
    <name type="scientific">Mesorhabditis belari</name>
    <dbReference type="NCBI Taxonomy" id="2138241"/>
    <lineage>
        <taxon>Eukaryota</taxon>
        <taxon>Metazoa</taxon>
        <taxon>Ecdysozoa</taxon>
        <taxon>Nematoda</taxon>
        <taxon>Chromadorea</taxon>
        <taxon>Rhabditida</taxon>
        <taxon>Rhabditina</taxon>
        <taxon>Rhabditomorpha</taxon>
        <taxon>Rhabditoidea</taxon>
        <taxon>Rhabditidae</taxon>
        <taxon>Mesorhabditinae</taxon>
        <taxon>Mesorhabditis</taxon>
    </lineage>
</organism>
<sequence>MMFGLSLMQLCLCFLLGSTLLTCAQTDDEDGPDSTCGIGLDPGRATLAQKERHSDTVEEIGNLLKKRSHVEIMRRMLLKTSTASHMAEMDHGAARVDLHFKTALKLAFGLMHDETEIKEALQIYQFLCDKKITPSGDPNNVVFEYTSGRGRRQFSLVDLEAKFEKYRSAQSPTAIWDELLKQFWQFRGIYDLIRWDSSYDWMEISPHRYREEVSMYGRPSKVTLSLVNAGLSEPLIDHFASETGIWPTHAVQIGDGTGEFELLDEQEQEDEVFSGDVNRLNPAKINDGDHEEIGDPELDQSFEKAVSNHSVNTAILNDAAKATLRDESLDVTQSSVAENELNACKTKPRAGQDVDTITASKEEIDDLTKLMAEASFGTPSMTSNEGTEHMHL</sequence>
<evidence type="ECO:0000256" key="1">
    <source>
        <dbReference type="SAM" id="SignalP"/>
    </source>
</evidence>
<dbReference type="AlphaFoldDB" id="A0AAF3EFR0"/>
<protein>
    <submittedName>
        <fullName evidence="3">Uncharacterized protein</fullName>
    </submittedName>
</protein>
<dbReference type="WBParaSite" id="MBELARI_LOCUS1282">
    <property type="protein sequence ID" value="MBELARI_LOCUS1282"/>
    <property type="gene ID" value="MBELARI_LOCUS1282"/>
</dbReference>
<keyword evidence="2" id="KW-1185">Reference proteome</keyword>
<keyword evidence="1" id="KW-0732">Signal</keyword>
<proteinExistence type="predicted"/>
<evidence type="ECO:0000313" key="3">
    <source>
        <dbReference type="WBParaSite" id="MBELARI_LOCUS1282"/>
    </source>
</evidence>
<reference evidence="3" key="1">
    <citation type="submission" date="2024-02" db="UniProtKB">
        <authorList>
            <consortium name="WormBaseParasite"/>
        </authorList>
    </citation>
    <scope>IDENTIFICATION</scope>
</reference>
<dbReference type="Proteomes" id="UP000887575">
    <property type="component" value="Unassembled WGS sequence"/>
</dbReference>